<comment type="similarity">
    <text evidence="2">Belongs to the E2F/DP family.</text>
</comment>
<proteinExistence type="inferred from homology"/>
<sequence length="325" mass="36831">MPMIDFNLKSYLGDHKITNTHIALRRRSQFKVPRKVAAFIWVRQEAVSDHPTTCEVSTQRPVGGSNLKDKCDKPDNVEHDLSEDLTSSSIKASREKRNIVEEEEEEPNNQNRAFLRNQKFQSNHYNSAAKVRRLYDIANVLSSMNLIQKTHHTENRKPAFRWLGFSGCSYEKTFMVTEPLESKKRAFGADITNVDCKRNKMTNLTEVSGYGVLGKRSRCLSLIQATSEGHEQGVVDDRDTLMHDVRDLLSIYSSNPTTSYYITAISVELGSHCLSLIQAASEGHEQGAVDDRDRLMHNVRDLLSIYSSNPMTSYYITAIPVELGV</sequence>
<keyword evidence="2" id="KW-0539">Nucleus</keyword>
<comment type="subcellular location">
    <subcellularLocation>
        <location evidence="2">Nucleus</location>
    </subcellularLocation>
</comment>
<dbReference type="PANTHER" id="PTHR19378:SF0">
    <property type="entry name" value="HAUS AUGMIN-LIKE COMPLEX SUBUNIT 3"/>
    <property type="match status" value="1"/>
</dbReference>
<dbReference type="GO" id="GO:0006355">
    <property type="term" value="P:regulation of DNA-templated transcription"/>
    <property type="evidence" value="ECO:0007669"/>
    <property type="project" value="InterPro"/>
</dbReference>
<feature type="compositionally biased region" description="Basic and acidic residues" evidence="3">
    <location>
        <begin position="67"/>
        <end position="82"/>
    </location>
</feature>
<evidence type="ECO:0000259" key="4">
    <source>
        <dbReference type="SMART" id="SM01372"/>
    </source>
</evidence>
<dbReference type="SMART" id="SM01372">
    <property type="entry name" value="E2F_TDP"/>
    <property type="match status" value="1"/>
</dbReference>
<dbReference type="AlphaFoldDB" id="A0A7J7N6G2"/>
<keyword evidence="2" id="KW-0805">Transcription regulation</keyword>
<feature type="domain" description="E2F/DP family winged-helix DNA-binding" evidence="4">
    <location>
        <begin position="85"/>
        <end position="164"/>
    </location>
</feature>
<name>A0A7J7N6G2_9MAGN</name>
<dbReference type="EMBL" id="JACGCM010001011">
    <property type="protein sequence ID" value="KAF6162735.1"/>
    <property type="molecule type" value="Genomic_DNA"/>
</dbReference>
<evidence type="ECO:0000313" key="5">
    <source>
        <dbReference type="EMBL" id="KAF6162735.1"/>
    </source>
</evidence>
<dbReference type="GO" id="GO:0005667">
    <property type="term" value="C:transcription regulator complex"/>
    <property type="evidence" value="ECO:0007669"/>
    <property type="project" value="InterPro"/>
</dbReference>
<reference evidence="5 6" key="1">
    <citation type="journal article" date="2020" name="IScience">
        <title>Genome Sequencing of the Endangered Kingdonia uniflora (Circaeasteraceae, Ranunculales) Reveals Potential Mechanisms of Evolutionary Specialization.</title>
        <authorList>
            <person name="Sun Y."/>
            <person name="Deng T."/>
            <person name="Zhang A."/>
            <person name="Moore M.J."/>
            <person name="Landis J.B."/>
            <person name="Lin N."/>
            <person name="Zhang H."/>
            <person name="Zhang X."/>
            <person name="Huang J."/>
            <person name="Zhang X."/>
            <person name="Sun H."/>
            <person name="Wang H."/>
        </authorList>
    </citation>
    <scope>NUCLEOTIDE SEQUENCE [LARGE SCALE GENOMIC DNA]</scope>
    <source>
        <strain evidence="5">TB1705</strain>
        <tissue evidence="5">Leaf</tissue>
    </source>
</reference>
<dbReference type="GO" id="GO:0005634">
    <property type="term" value="C:nucleus"/>
    <property type="evidence" value="ECO:0007669"/>
    <property type="project" value="UniProtKB-SubCell"/>
</dbReference>
<organism evidence="5 6">
    <name type="scientific">Kingdonia uniflora</name>
    <dbReference type="NCBI Taxonomy" id="39325"/>
    <lineage>
        <taxon>Eukaryota</taxon>
        <taxon>Viridiplantae</taxon>
        <taxon>Streptophyta</taxon>
        <taxon>Embryophyta</taxon>
        <taxon>Tracheophyta</taxon>
        <taxon>Spermatophyta</taxon>
        <taxon>Magnoliopsida</taxon>
        <taxon>Ranunculales</taxon>
        <taxon>Circaeasteraceae</taxon>
        <taxon>Kingdonia</taxon>
    </lineage>
</organism>
<keyword evidence="2" id="KW-0238">DNA-binding</keyword>
<dbReference type="GO" id="GO:0005815">
    <property type="term" value="C:microtubule organizing center"/>
    <property type="evidence" value="ECO:0007669"/>
    <property type="project" value="TreeGrafter"/>
</dbReference>
<dbReference type="Proteomes" id="UP000541444">
    <property type="component" value="Unassembled WGS sequence"/>
</dbReference>
<evidence type="ECO:0000256" key="3">
    <source>
        <dbReference type="SAM" id="MobiDB-lite"/>
    </source>
</evidence>
<keyword evidence="6" id="KW-1185">Reference proteome</keyword>
<evidence type="ECO:0000256" key="1">
    <source>
        <dbReference type="ARBA" id="ARBA00023306"/>
    </source>
</evidence>
<dbReference type="GO" id="GO:0072686">
    <property type="term" value="C:mitotic spindle"/>
    <property type="evidence" value="ECO:0007669"/>
    <property type="project" value="TreeGrafter"/>
</dbReference>
<evidence type="ECO:0000256" key="2">
    <source>
        <dbReference type="RuleBase" id="RU003796"/>
    </source>
</evidence>
<dbReference type="GO" id="GO:0031023">
    <property type="term" value="P:microtubule organizing center organization"/>
    <property type="evidence" value="ECO:0007669"/>
    <property type="project" value="TreeGrafter"/>
</dbReference>
<dbReference type="OrthoDB" id="5318at2759"/>
<comment type="caution">
    <text evidence="5">The sequence shown here is derived from an EMBL/GenBank/DDBJ whole genome shotgun (WGS) entry which is preliminary data.</text>
</comment>
<dbReference type="PANTHER" id="PTHR19378">
    <property type="entry name" value="GOLGIN- RELATED"/>
    <property type="match status" value="1"/>
</dbReference>
<dbReference type="Gene3D" id="1.10.10.10">
    <property type="entry name" value="Winged helix-like DNA-binding domain superfamily/Winged helix DNA-binding domain"/>
    <property type="match status" value="1"/>
</dbReference>
<feature type="region of interest" description="Disordered" evidence="3">
    <location>
        <begin position="54"/>
        <end position="109"/>
    </location>
</feature>
<gene>
    <name evidence="5" type="ORF">GIB67_029004</name>
</gene>
<dbReference type="InterPro" id="IPR036390">
    <property type="entry name" value="WH_DNA-bd_sf"/>
</dbReference>
<dbReference type="InterPro" id="IPR036388">
    <property type="entry name" value="WH-like_DNA-bd_sf"/>
</dbReference>
<protein>
    <recommendedName>
        <fullName evidence="4">E2F/DP family winged-helix DNA-binding domain-containing protein</fullName>
    </recommendedName>
</protein>
<dbReference type="InterPro" id="IPR026206">
    <property type="entry name" value="HAUS3"/>
</dbReference>
<keyword evidence="2" id="KW-0804">Transcription</keyword>
<keyword evidence="1" id="KW-0131">Cell cycle</keyword>
<dbReference type="SUPFAM" id="SSF46785">
    <property type="entry name" value="Winged helix' DNA-binding domain"/>
    <property type="match status" value="1"/>
</dbReference>
<dbReference type="GO" id="GO:0070652">
    <property type="term" value="C:HAUS complex"/>
    <property type="evidence" value="ECO:0007669"/>
    <property type="project" value="InterPro"/>
</dbReference>
<accession>A0A7J7N6G2</accession>
<dbReference type="GO" id="GO:0051225">
    <property type="term" value="P:spindle assembly"/>
    <property type="evidence" value="ECO:0007669"/>
    <property type="project" value="InterPro"/>
</dbReference>
<dbReference type="Pfam" id="PF02319">
    <property type="entry name" value="WHD_E2F_TDP"/>
    <property type="match status" value="1"/>
</dbReference>
<evidence type="ECO:0000313" key="6">
    <source>
        <dbReference type="Proteomes" id="UP000541444"/>
    </source>
</evidence>
<dbReference type="InterPro" id="IPR003316">
    <property type="entry name" value="E2F_WHTH_DNA-bd_dom"/>
</dbReference>
<dbReference type="GO" id="GO:0003677">
    <property type="term" value="F:DNA binding"/>
    <property type="evidence" value="ECO:0007669"/>
    <property type="project" value="UniProtKB-KW"/>
</dbReference>